<protein>
    <submittedName>
        <fullName evidence="1">ORFA, transposon ISSsa2</fullName>
    </submittedName>
</protein>
<evidence type="ECO:0000313" key="1">
    <source>
        <dbReference type="EMBL" id="AGK72141.1"/>
    </source>
</evidence>
<gene>
    <name evidence="1" type="ORF">I872_10335</name>
</gene>
<dbReference type="EMBL" id="CP004409">
    <property type="protein sequence ID" value="AGK72141.1"/>
    <property type="molecule type" value="Genomic_DNA"/>
</dbReference>
<proteinExistence type="predicted"/>
<evidence type="ECO:0000313" key="2">
    <source>
        <dbReference type="Proteomes" id="UP000013306"/>
    </source>
</evidence>
<organism evidence="1 2">
    <name type="scientific">Streptococcus cristatus AS 1.3089</name>
    <dbReference type="NCBI Taxonomy" id="1302863"/>
    <lineage>
        <taxon>Bacteria</taxon>
        <taxon>Bacillati</taxon>
        <taxon>Bacillota</taxon>
        <taxon>Bacilli</taxon>
        <taxon>Lactobacillales</taxon>
        <taxon>Streptococcaceae</taxon>
        <taxon>Streptococcus</taxon>
    </lineage>
</organism>
<keyword evidence="2" id="KW-1185">Reference proteome</keyword>
<dbReference type="Proteomes" id="UP000013306">
    <property type="component" value="Chromosome"/>
</dbReference>
<reference evidence="1 2" key="1">
    <citation type="journal article" date="2013" name="Genome Announc.">
        <title>Complete Genome Sequence of an Oral Commensal, Streptococcus oligofermentans Strain AS 1.3089.</title>
        <authorList>
            <person name="Tong H."/>
            <person name="Shang N."/>
            <person name="Liu L."/>
            <person name="Wang X."/>
            <person name="Cai J."/>
            <person name="Dong X."/>
        </authorList>
    </citation>
    <scope>NUCLEOTIDE SEQUENCE [LARGE SCALE GENOMIC DNA]</scope>
    <source>
        <strain evidence="1 2">AS 1.3089</strain>
    </source>
</reference>
<sequence length="65" mass="7773">MKLRYEAKVQIYELRKQGISLKRLSEKYGINLSNLLYFKNLLELFSLCVCRVIINYFLNASYSFL</sequence>
<name>A0ABM5NML0_STRCR</name>
<accession>A0ABM5NML0</accession>